<dbReference type="InterPro" id="IPR000095">
    <property type="entry name" value="CRIB_dom"/>
</dbReference>
<dbReference type="InterPro" id="IPR008936">
    <property type="entry name" value="Rho_GTPase_activation_prot"/>
</dbReference>
<dbReference type="CDD" id="cd00159">
    <property type="entry name" value="RhoGAP"/>
    <property type="match status" value="1"/>
</dbReference>
<protein>
    <submittedName>
        <fullName evidence="5">Uncharacterized protein</fullName>
    </submittedName>
</protein>
<dbReference type="InterPro" id="IPR044785">
    <property type="entry name" value="RopGAP1-5"/>
</dbReference>
<dbReference type="SUPFAM" id="SSF48350">
    <property type="entry name" value="GTPase activation domain, GAP"/>
    <property type="match status" value="1"/>
</dbReference>
<evidence type="ECO:0000313" key="6">
    <source>
        <dbReference type="Proteomes" id="UP000594263"/>
    </source>
</evidence>
<dbReference type="CDD" id="cd00132">
    <property type="entry name" value="CRIB"/>
    <property type="match status" value="1"/>
</dbReference>
<feature type="compositionally biased region" description="Low complexity" evidence="2">
    <location>
        <begin position="315"/>
        <end position="328"/>
    </location>
</feature>
<dbReference type="OMA" id="MQCESDE"/>
<name>A0A7N0V509_KALFE</name>
<dbReference type="SMART" id="SM00324">
    <property type="entry name" value="RhoGAP"/>
    <property type="match status" value="1"/>
</dbReference>
<dbReference type="PROSITE" id="PS50108">
    <property type="entry name" value="CRIB"/>
    <property type="match status" value="1"/>
</dbReference>
<feature type="domain" description="Rho-GAP" evidence="4">
    <location>
        <begin position="52"/>
        <end position="237"/>
    </location>
</feature>
<dbReference type="AlphaFoldDB" id="A0A7N0V509"/>
<feature type="domain" description="CRIB" evidence="3">
    <location>
        <begin position="7"/>
        <end position="20"/>
    </location>
</feature>
<evidence type="ECO:0000259" key="4">
    <source>
        <dbReference type="PROSITE" id="PS50238"/>
    </source>
</evidence>
<evidence type="ECO:0000313" key="5">
    <source>
        <dbReference type="EnsemblPlants" id="Kaladp0098s0071.1.v1.1"/>
    </source>
</evidence>
<dbReference type="Gramene" id="Kaladp0098s0071.1.v1.1">
    <property type="protein sequence ID" value="Kaladp0098s0071.1.v1.1"/>
    <property type="gene ID" value="Kaladp0098s0071.v1.1"/>
</dbReference>
<reference evidence="5" key="1">
    <citation type="submission" date="2021-01" db="UniProtKB">
        <authorList>
            <consortium name="EnsemblPlants"/>
        </authorList>
    </citation>
    <scope>IDENTIFICATION</scope>
</reference>
<sequence>MEIEMKIGLPTNVRHVAHVTFDRFDGFLGLPVEFEPEVPRKPPSASASVFGVSTDSMQLSFDSRGNCVPTILLMMQKRLYALGGLQAEGIFRLAAGTSQDEYVRDQLNRGVVPESIDVHCLAGLVKTWFRELPIGILDSLPPEQVMQAHSEEECTKLVKSLPATQAALLDWTVNLMADVVQMEHVNKMNDRNVAMVFAPNMTQMSDPLTALKYAVHVMNFLRTLIIRTLREREHSVVDSPSSLASSDNTGLHRQLSMSYAEALKSPPKGTMSQARNQSFSNCNASAANPRNCIPTHNGASEASESSEEPEIKFFNPRSPSSQSSRNLSMKLSPPALSAPSFRLKEAAAAEKGKPPSANGRVNRINSRR</sequence>
<accession>A0A7N0V509</accession>
<keyword evidence="6" id="KW-1185">Reference proteome</keyword>
<dbReference type="PANTHER" id="PTHR23177:SF64">
    <property type="entry name" value="RHO GTPASE-ACTIVATING PROTEIN 1"/>
    <property type="match status" value="1"/>
</dbReference>
<dbReference type="PROSITE" id="PS50238">
    <property type="entry name" value="RHOGAP"/>
    <property type="match status" value="1"/>
</dbReference>
<keyword evidence="1" id="KW-0343">GTPase activation</keyword>
<dbReference type="SMART" id="SM00285">
    <property type="entry name" value="PBD"/>
    <property type="match status" value="1"/>
</dbReference>
<proteinExistence type="predicted"/>
<dbReference type="PANTHER" id="PTHR23177">
    <property type="entry name" value="MKIAA1688 PROTEIN"/>
    <property type="match status" value="1"/>
</dbReference>
<evidence type="ECO:0000256" key="1">
    <source>
        <dbReference type="ARBA" id="ARBA00022468"/>
    </source>
</evidence>
<dbReference type="Proteomes" id="UP000594263">
    <property type="component" value="Unplaced"/>
</dbReference>
<dbReference type="EnsemblPlants" id="Kaladp0098s0071.1.v1.1">
    <property type="protein sequence ID" value="Kaladp0098s0071.1.v1.1"/>
    <property type="gene ID" value="Kaladp0098s0071.v1.1"/>
</dbReference>
<feature type="region of interest" description="Disordered" evidence="2">
    <location>
        <begin position="293"/>
        <end position="368"/>
    </location>
</feature>
<dbReference type="GO" id="GO:0007165">
    <property type="term" value="P:signal transduction"/>
    <property type="evidence" value="ECO:0007669"/>
    <property type="project" value="InterPro"/>
</dbReference>
<feature type="compositionally biased region" description="Basic and acidic residues" evidence="2">
    <location>
        <begin position="342"/>
        <end position="353"/>
    </location>
</feature>
<dbReference type="Gene3D" id="1.10.555.10">
    <property type="entry name" value="Rho GTPase activation protein"/>
    <property type="match status" value="1"/>
</dbReference>
<dbReference type="Gene3D" id="3.90.810.10">
    <property type="entry name" value="CRIB domain"/>
    <property type="match status" value="1"/>
</dbReference>
<dbReference type="InterPro" id="IPR000198">
    <property type="entry name" value="RhoGAP_dom"/>
</dbReference>
<evidence type="ECO:0000256" key="2">
    <source>
        <dbReference type="SAM" id="MobiDB-lite"/>
    </source>
</evidence>
<dbReference type="GO" id="GO:0005096">
    <property type="term" value="F:GTPase activator activity"/>
    <property type="evidence" value="ECO:0007669"/>
    <property type="project" value="UniProtKB-KW"/>
</dbReference>
<dbReference type="Pfam" id="PF00620">
    <property type="entry name" value="RhoGAP"/>
    <property type="match status" value="1"/>
</dbReference>
<dbReference type="Pfam" id="PF00786">
    <property type="entry name" value="PBD"/>
    <property type="match status" value="1"/>
</dbReference>
<dbReference type="InterPro" id="IPR036936">
    <property type="entry name" value="CRIB_dom_sf"/>
</dbReference>
<evidence type="ECO:0000259" key="3">
    <source>
        <dbReference type="PROSITE" id="PS50108"/>
    </source>
</evidence>
<organism evidence="5 6">
    <name type="scientific">Kalanchoe fedtschenkoi</name>
    <name type="common">Lavender scallops</name>
    <name type="synonym">South American air plant</name>
    <dbReference type="NCBI Taxonomy" id="63787"/>
    <lineage>
        <taxon>Eukaryota</taxon>
        <taxon>Viridiplantae</taxon>
        <taxon>Streptophyta</taxon>
        <taxon>Embryophyta</taxon>
        <taxon>Tracheophyta</taxon>
        <taxon>Spermatophyta</taxon>
        <taxon>Magnoliopsida</taxon>
        <taxon>eudicotyledons</taxon>
        <taxon>Gunneridae</taxon>
        <taxon>Pentapetalae</taxon>
        <taxon>Saxifragales</taxon>
        <taxon>Crassulaceae</taxon>
        <taxon>Kalanchoe</taxon>
    </lineage>
</organism>